<dbReference type="VEuPathDB" id="FungiDB:C8Q69DRAFT_522240"/>
<evidence type="ECO:0000256" key="1">
    <source>
        <dbReference type="SAM" id="MobiDB-lite"/>
    </source>
</evidence>
<dbReference type="AlphaFoldDB" id="A0A443HSM2"/>
<organism evidence="2 3">
    <name type="scientific">Byssochlamys spectabilis</name>
    <name type="common">Paecilomyces variotii</name>
    <dbReference type="NCBI Taxonomy" id="264951"/>
    <lineage>
        <taxon>Eukaryota</taxon>
        <taxon>Fungi</taxon>
        <taxon>Dikarya</taxon>
        <taxon>Ascomycota</taxon>
        <taxon>Pezizomycotina</taxon>
        <taxon>Eurotiomycetes</taxon>
        <taxon>Eurotiomycetidae</taxon>
        <taxon>Eurotiales</taxon>
        <taxon>Thermoascaceae</taxon>
        <taxon>Paecilomyces</taxon>
    </lineage>
</organism>
<dbReference type="RefSeq" id="XP_028484460.1">
    <property type="nucleotide sequence ID" value="XM_028633539.1"/>
</dbReference>
<reference evidence="2 3" key="1">
    <citation type="journal article" date="2018" name="Front. Microbiol.">
        <title>Genomic and genetic insights into a cosmopolitan fungus, Paecilomyces variotii (Eurotiales).</title>
        <authorList>
            <person name="Urquhart A.S."/>
            <person name="Mondo S.J."/>
            <person name="Makela M.R."/>
            <person name="Hane J.K."/>
            <person name="Wiebenga A."/>
            <person name="He G."/>
            <person name="Mihaltcheva S."/>
            <person name="Pangilinan J."/>
            <person name="Lipzen A."/>
            <person name="Barry K."/>
            <person name="de Vries R.P."/>
            <person name="Grigoriev I.V."/>
            <person name="Idnurm A."/>
        </authorList>
    </citation>
    <scope>NUCLEOTIDE SEQUENCE [LARGE SCALE GENOMIC DNA]</scope>
    <source>
        <strain evidence="2 3">CBS 101075</strain>
    </source>
</reference>
<feature type="compositionally biased region" description="Low complexity" evidence="1">
    <location>
        <begin position="301"/>
        <end position="316"/>
    </location>
</feature>
<evidence type="ECO:0000313" key="3">
    <source>
        <dbReference type="Proteomes" id="UP000283841"/>
    </source>
</evidence>
<dbReference type="GeneID" id="39602816"/>
<protein>
    <submittedName>
        <fullName evidence="2">Uncharacterized protein</fullName>
    </submittedName>
</protein>
<feature type="region of interest" description="Disordered" evidence="1">
    <location>
        <begin position="296"/>
        <end position="318"/>
    </location>
</feature>
<evidence type="ECO:0000313" key="2">
    <source>
        <dbReference type="EMBL" id="RWQ94815.1"/>
    </source>
</evidence>
<sequence>MFQYNGERSPRWHLSTPADAFPSTYEFQYGPSASQTEQTPSFSPQPIPRLTAWGWPIRFHNHLNWPWSDPGSLSFQTYHDFSGNDAVPSFPGDNLWNGLRGFHDPFREYDDLGGQTRDLPRRFSEAFADTGRTVTGTVEEVDQTEETQDHRSDRSDQVETSSVSTVEEDETSRHHCRLEVPASSSSSSPSKDEATRIRHRTAGTPASYSEPAPNDCCCCCSMHHATRCKSCSEWRFPRTGENDAETPRQSDVDAIRDLSQELKEEATNVKHERQSFQRLNQELKTILEKLESDLPRLAERSSPSSHPNNNRPPSWNDIGSRSYHNIRANHIRWYSLDALEDVFRRYDMTWRSILNSRENLGRAIQDLTSGYPRSIPWPSPDLRMSSLSKTLVWFSDDRSFKRDSLYLPPEIAESIFHLQQWNVFCFFVYAFKLVPYYDNDFQLHFCIDARRTRTGRNVPVAIQERRLLALRDQLMHEKWKWNPRHLNSAGYHHVRFYGGRDDVISDAVRAVWEAVTRGLKACDASLDQLGQMRMWI</sequence>
<keyword evidence="3" id="KW-1185">Reference proteome</keyword>
<proteinExistence type="predicted"/>
<name>A0A443HSM2_BYSSP</name>
<comment type="caution">
    <text evidence="2">The sequence shown here is derived from an EMBL/GenBank/DDBJ whole genome shotgun (WGS) entry which is preliminary data.</text>
</comment>
<gene>
    <name evidence="2" type="ORF">C8Q69DRAFT_522240</name>
</gene>
<accession>A0A443HSM2</accession>
<feature type="compositionally biased region" description="Basic and acidic residues" evidence="1">
    <location>
        <begin position="147"/>
        <end position="157"/>
    </location>
</feature>
<feature type="region of interest" description="Disordered" evidence="1">
    <location>
        <begin position="25"/>
        <end position="45"/>
    </location>
</feature>
<dbReference type="EMBL" id="RCNU01000007">
    <property type="protein sequence ID" value="RWQ94815.1"/>
    <property type="molecule type" value="Genomic_DNA"/>
</dbReference>
<feature type="region of interest" description="Disordered" evidence="1">
    <location>
        <begin position="126"/>
        <end position="197"/>
    </location>
</feature>
<feature type="compositionally biased region" description="Polar residues" evidence="1">
    <location>
        <begin position="31"/>
        <end position="44"/>
    </location>
</feature>
<dbReference type="Proteomes" id="UP000283841">
    <property type="component" value="Unassembled WGS sequence"/>
</dbReference>